<reference evidence="13" key="2">
    <citation type="submission" date="2020-04" db="EMBL/GenBank/DDBJ databases">
        <authorList>
            <person name="Santos R.A.C."/>
            <person name="Steenwyk J.L."/>
            <person name="Rivero-Menendez O."/>
            <person name="Mead M.E."/>
            <person name="Silva L.P."/>
            <person name="Bastos R.W."/>
            <person name="Alastruey-Izquierdo A."/>
            <person name="Goldman G.H."/>
            <person name="Rokas A."/>
        </authorList>
    </citation>
    <scope>NUCLEOTIDE SEQUENCE</scope>
    <source>
        <strain evidence="13">CNM-CM6805</strain>
    </source>
</reference>
<evidence type="ECO:0000256" key="4">
    <source>
        <dbReference type="ARBA" id="ARBA00022692"/>
    </source>
</evidence>
<keyword evidence="6" id="KW-0915">Sodium</keyword>
<feature type="domain" description="Cation/H+ exchanger transmembrane" evidence="12">
    <location>
        <begin position="2"/>
        <end position="179"/>
    </location>
</feature>
<protein>
    <recommendedName>
        <fullName evidence="12">Cation/H+ exchanger transmembrane domain-containing protein</fullName>
    </recommendedName>
</protein>
<dbReference type="EMBL" id="JAAAPX010000012">
    <property type="protein sequence ID" value="KAF4243336.1"/>
    <property type="molecule type" value="Genomic_DNA"/>
</dbReference>
<name>A0A8H4HGK5_9EURO</name>
<dbReference type="PANTHER" id="PTHR43562:SF3">
    <property type="entry name" value="SODIUM ION_PROTON EXCHANGER (EUROFUNG)"/>
    <property type="match status" value="1"/>
</dbReference>
<accession>A0A8H4HGK5</accession>
<dbReference type="Proteomes" id="UP000653565">
    <property type="component" value="Unassembled WGS sequence"/>
</dbReference>
<sequence length="422" mass="45357">MVAITGIGVPMALSFVLMSLLSATPPQAFAASASICSTSIGTTFTILSTTGLVRTRLGVILGSVAMMDDVAGLVMVQIISNLGGANRRSSFDPVVVIRPILVAFRFALGLLLICRFVVAVVVRKFQAHEIRVPGWMRSLNVAFVVYMLYLIGLVAGAQYTGRSGLFAAYLAGASIYWLDEMLATREKQPKTEIPANDQRRHRPGSIEMQTRLTRDANHTQRSHREAESTAHTESSMHSKRPTGELTFETFCKEPLKRILSPLFFASIVYTLLMAFGKLVTGLWLIRLGLPGSKPLNKAKKVLLGALSSCGTNQQPTASSPKPGSLYPASILGLAMVARGEIGYLIASLAEADGIFSPHSSSSPATSSQEVDSEIYLVVIWAITLCTFIGPPCVGLLVKRVKTLQSLRTRSGGEDPLGAWGVS</sequence>
<keyword evidence="14" id="KW-1185">Reference proteome</keyword>
<feature type="transmembrane region" description="Helical" evidence="11">
    <location>
        <begin position="29"/>
        <end position="47"/>
    </location>
</feature>
<feature type="transmembrane region" description="Helical" evidence="11">
    <location>
        <begin position="100"/>
        <end position="122"/>
    </location>
</feature>
<feature type="compositionally biased region" description="Basic and acidic residues" evidence="10">
    <location>
        <begin position="212"/>
        <end position="236"/>
    </location>
</feature>
<dbReference type="InterPro" id="IPR006153">
    <property type="entry name" value="Cation/H_exchanger_TM"/>
</dbReference>
<organism evidence="13 14">
    <name type="scientific">Aspergillus fumigatiaffinis</name>
    <dbReference type="NCBI Taxonomy" id="340414"/>
    <lineage>
        <taxon>Eukaryota</taxon>
        <taxon>Fungi</taxon>
        <taxon>Dikarya</taxon>
        <taxon>Ascomycota</taxon>
        <taxon>Pezizomycotina</taxon>
        <taxon>Eurotiomycetes</taxon>
        <taxon>Eurotiomycetidae</taxon>
        <taxon>Eurotiales</taxon>
        <taxon>Aspergillaceae</taxon>
        <taxon>Aspergillus</taxon>
        <taxon>Aspergillus subgen. Fumigati</taxon>
    </lineage>
</organism>
<dbReference type="AlphaFoldDB" id="A0A8H4HGK5"/>
<evidence type="ECO:0000256" key="9">
    <source>
        <dbReference type="ARBA" id="ARBA00023201"/>
    </source>
</evidence>
<keyword evidence="3" id="KW-0050">Antiport</keyword>
<keyword evidence="2" id="KW-0813">Transport</keyword>
<gene>
    <name evidence="13" type="ORF">CNMCM6805_001345</name>
</gene>
<evidence type="ECO:0000256" key="10">
    <source>
        <dbReference type="SAM" id="MobiDB-lite"/>
    </source>
</evidence>
<feature type="transmembrane region" description="Helical" evidence="11">
    <location>
        <begin position="7"/>
        <end position="23"/>
    </location>
</feature>
<feature type="transmembrane region" description="Helical" evidence="11">
    <location>
        <begin position="134"/>
        <end position="155"/>
    </location>
</feature>
<dbReference type="GO" id="GO:0006814">
    <property type="term" value="P:sodium ion transport"/>
    <property type="evidence" value="ECO:0007669"/>
    <property type="project" value="UniProtKB-KW"/>
</dbReference>
<feature type="transmembrane region" description="Helical" evidence="11">
    <location>
        <begin position="59"/>
        <end position="80"/>
    </location>
</feature>
<dbReference type="InterPro" id="IPR038770">
    <property type="entry name" value="Na+/solute_symporter_sf"/>
</dbReference>
<keyword evidence="5 11" id="KW-1133">Transmembrane helix</keyword>
<evidence type="ECO:0000256" key="3">
    <source>
        <dbReference type="ARBA" id="ARBA00022449"/>
    </source>
</evidence>
<evidence type="ECO:0000313" key="13">
    <source>
        <dbReference type="EMBL" id="KAF4243336.1"/>
    </source>
</evidence>
<dbReference type="Gene3D" id="1.20.1530.20">
    <property type="match status" value="2"/>
</dbReference>
<feature type="transmembrane region" description="Helical" evidence="11">
    <location>
        <begin position="262"/>
        <end position="285"/>
    </location>
</feature>
<keyword evidence="4 11" id="KW-0812">Transmembrane</keyword>
<evidence type="ECO:0000256" key="6">
    <source>
        <dbReference type="ARBA" id="ARBA00023053"/>
    </source>
</evidence>
<keyword evidence="8 11" id="KW-0472">Membrane</keyword>
<feature type="region of interest" description="Disordered" evidence="10">
    <location>
        <begin position="188"/>
        <end position="241"/>
    </location>
</feature>
<keyword evidence="7" id="KW-0406">Ion transport</keyword>
<reference evidence="13" key="1">
    <citation type="journal article" date="2020" name="bioRxiv">
        <title>Genomic and phenotypic heterogeneity of clinical isolates of the human pathogens Aspergillus fumigatus, Aspergillus lentulus and Aspergillus fumigatiaffinis.</title>
        <authorList>
            <person name="dos Santos R.A.C."/>
            <person name="Steenwyk J.L."/>
            <person name="Rivero-Menendez O."/>
            <person name="Mead M.E."/>
            <person name="Silva L.P."/>
            <person name="Bastos R.W."/>
            <person name="Alastruey-Izquierdo A."/>
            <person name="Goldman G.H."/>
            <person name="Rokas A."/>
        </authorList>
    </citation>
    <scope>NUCLEOTIDE SEQUENCE</scope>
    <source>
        <strain evidence="13">CNM-CM6805</strain>
    </source>
</reference>
<evidence type="ECO:0000256" key="8">
    <source>
        <dbReference type="ARBA" id="ARBA00023136"/>
    </source>
</evidence>
<dbReference type="GO" id="GO:0016020">
    <property type="term" value="C:membrane"/>
    <property type="evidence" value="ECO:0007669"/>
    <property type="project" value="UniProtKB-SubCell"/>
</dbReference>
<dbReference type="GO" id="GO:0015297">
    <property type="term" value="F:antiporter activity"/>
    <property type="evidence" value="ECO:0007669"/>
    <property type="project" value="UniProtKB-KW"/>
</dbReference>
<comment type="subcellular location">
    <subcellularLocation>
        <location evidence="1">Membrane</location>
        <topology evidence="1">Multi-pass membrane protein</topology>
    </subcellularLocation>
</comment>
<evidence type="ECO:0000256" key="11">
    <source>
        <dbReference type="SAM" id="Phobius"/>
    </source>
</evidence>
<evidence type="ECO:0000256" key="2">
    <source>
        <dbReference type="ARBA" id="ARBA00022448"/>
    </source>
</evidence>
<feature type="transmembrane region" description="Helical" evidence="11">
    <location>
        <begin position="161"/>
        <end position="178"/>
    </location>
</feature>
<dbReference type="PANTHER" id="PTHR43562">
    <property type="entry name" value="NAPA-TYPE SODIUM/HYDROGEN ANTIPORTER"/>
    <property type="match status" value="1"/>
</dbReference>
<dbReference type="Pfam" id="PF00999">
    <property type="entry name" value="Na_H_Exchanger"/>
    <property type="match status" value="1"/>
</dbReference>
<comment type="caution">
    <text evidence="13">The sequence shown here is derived from an EMBL/GenBank/DDBJ whole genome shotgun (WGS) entry which is preliminary data.</text>
</comment>
<feature type="transmembrane region" description="Helical" evidence="11">
    <location>
        <begin position="374"/>
        <end position="397"/>
    </location>
</feature>
<dbReference type="GO" id="GO:1902600">
    <property type="term" value="P:proton transmembrane transport"/>
    <property type="evidence" value="ECO:0007669"/>
    <property type="project" value="InterPro"/>
</dbReference>
<evidence type="ECO:0000313" key="14">
    <source>
        <dbReference type="Proteomes" id="UP000653565"/>
    </source>
</evidence>
<evidence type="ECO:0000259" key="12">
    <source>
        <dbReference type="Pfam" id="PF00999"/>
    </source>
</evidence>
<keyword evidence="9" id="KW-0739">Sodium transport</keyword>
<evidence type="ECO:0000256" key="5">
    <source>
        <dbReference type="ARBA" id="ARBA00022989"/>
    </source>
</evidence>
<evidence type="ECO:0000256" key="7">
    <source>
        <dbReference type="ARBA" id="ARBA00023065"/>
    </source>
</evidence>
<evidence type="ECO:0000256" key="1">
    <source>
        <dbReference type="ARBA" id="ARBA00004141"/>
    </source>
</evidence>
<proteinExistence type="predicted"/>